<dbReference type="InterPro" id="IPR016641">
    <property type="entry name" value="EGD2/NACA0like"/>
</dbReference>
<dbReference type="Pfam" id="PF01849">
    <property type="entry name" value="NAC"/>
    <property type="match status" value="1"/>
</dbReference>
<keyword evidence="4" id="KW-1185">Reference proteome</keyword>
<dbReference type="InterPro" id="IPR038187">
    <property type="entry name" value="NAC_A/B_dom_sf"/>
</dbReference>
<feature type="domain" description="NAC-A/B" evidence="2">
    <location>
        <begin position="53"/>
        <end position="118"/>
    </location>
</feature>
<dbReference type="PANTHER" id="PTHR21713">
    <property type="entry name" value="NASCENT POLYPEPTIDE ASSOCIATED COMPLEX ALPHA SUBUNIT-RELATED"/>
    <property type="match status" value="1"/>
</dbReference>
<dbReference type="InterPro" id="IPR002715">
    <property type="entry name" value="Nas_poly-pep-assoc_cplx_dom"/>
</dbReference>
<dbReference type="EMBL" id="JARBJD010000152">
    <property type="protein sequence ID" value="KAK2949660.1"/>
    <property type="molecule type" value="Genomic_DNA"/>
</dbReference>
<proteinExistence type="predicted"/>
<dbReference type="PROSITE" id="PS51151">
    <property type="entry name" value="NAC_AB"/>
    <property type="match status" value="1"/>
</dbReference>
<evidence type="ECO:0000313" key="4">
    <source>
        <dbReference type="Proteomes" id="UP001281761"/>
    </source>
</evidence>
<dbReference type="InterPro" id="IPR044034">
    <property type="entry name" value="NAC-like_UBA"/>
</dbReference>
<dbReference type="Gene3D" id="2.20.70.30">
    <property type="entry name" value="Nascent polypeptide-associated complex domain"/>
    <property type="match status" value="1"/>
</dbReference>
<sequence>MSQPTDNKPTDDMPSLEPATDIKDGSKPHVHGPDCNHDHDHDHDHAHDDSKQSKGEKKARKAAKNLGLKQMTDIATVTIRNQRTPIFTIQNPDVFATHNKDGFIVFGNLRMDDMQMRAQQQAADQFKPSADGQGIDQAQLNELVNQITKEANAGADTKAAAASGAKDEDVDTSGVTEDDINIVMQQANCTKKEAVDALRAANNDYIQAIISLTK</sequence>
<dbReference type="CDD" id="cd14278">
    <property type="entry name" value="UBA_NAC_like"/>
    <property type="match status" value="1"/>
</dbReference>
<accession>A0ABQ9XHJ3</accession>
<organism evidence="3 4">
    <name type="scientific">Blattamonas nauphoetae</name>
    <dbReference type="NCBI Taxonomy" id="2049346"/>
    <lineage>
        <taxon>Eukaryota</taxon>
        <taxon>Metamonada</taxon>
        <taxon>Preaxostyla</taxon>
        <taxon>Oxymonadida</taxon>
        <taxon>Blattamonas</taxon>
    </lineage>
</organism>
<evidence type="ECO:0000259" key="2">
    <source>
        <dbReference type="PROSITE" id="PS51151"/>
    </source>
</evidence>
<evidence type="ECO:0000256" key="1">
    <source>
        <dbReference type="SAM" id="MobiDB-lite"/>
    </source>
</evidence>
<dbReference type="Pfam" id="PF19026">
    <property type="entry name" value="UBA_HYPK"/>
    <property type="match status" value="1"/>
</dbReference>
<feature type="region of interest" description="Disordered" evidence="1">
    <location>
        <begin position="1"/>
        <end position="67"/>
    </location>
</feature>
<evidence type="ECO:0000313" key="3">
    <source>
        <dbReference type="EMBL" id="KAK2949660.1"/>
    </source>
</evidence>
<comment type="caution">
    <text evidence="3">The sequence shown here is derived from an EMBL/GenBank/DDBJ whole genome shotgun (WGS) entry which is preliminary data.</text>
</comment>
<protein>
    <submittedName>
        <fullName evidence="3">Nascent polypeptide-associated complex subunit alpha</fullName>
    </submittedName>
</protein>
<name>A0ABQ9XHJ3_9EUKA</name>
<dbReference type="Gene3D" id="1.10.8.10">
    <property type="entry name" value="DNA helicase RuvA subunit, C-terminal domain"/>
    <property type="match status" value="1"/>
</dbReference>
<feature type="compositionally biased region" description="Basic and acidic residues" evidence="1">
    <location>
        <begin position="20"/>
        <end position="56"/>
    </location>
</feature>
<gene>
    <name evidence="3" type="ORF">BLNAU_15411</name>
</gene>
<dbReference type="SMART" id="SM01407">
    <property type="entry name" value="NAC"/>
    <property type="match status" value="1"/>
</dbReference>
<dbReference type="CDD" id="cd22054">
    <property type="entry name" value="NAC_NACA"/>
    <property type="match status" value="1"/>
</dbReference>
<reference evidence="3 4" key="1">
    <citation type="journal article" date="2022" name="bioRxiv">
        <title>Genomics of Preaxostyla Flagellates Illuminates Evolutionary Transitions and the Path Towards Mitochondrial Loss.</title>
        <authorList>
            <person name="Novak L.V.F."/>
            <person name="Treitli S.C."/>
            <person name="Pyrih J."/>
            <person name="Halakuc P."/>
            <person name="Pipaliya S.V."/>
            <person name="Vacek V."/>
            <person name="Brzon O."/>
            <person name="Soukal P."/>
            <person name="Eme L."/>
            <person name="Dacks J.B."/>
            <person name="Karnkowska A."/>
            <person name="Elias M."/>
            <person name="Hampl V."/>
        </authorList>
    </citation>
    <scope>NUCLEOTIDE SEQUENCE [LARGE SCALE GENOMIC DNA]</scope>
    <source>
        <strain evidence="3">NAU3</strain>
        <tissue evidence="3">Gut</tissue>
    </source>
</reference>
<dbReference type="PIRSF" id="PIRSF015901">
    <property type="entry name" value="NAC_alpha"/>
    <property type="match status" value="1"/>
</dbReference>
<dbReference type="Proteomes" id="UP001281761">
    <property type="component" value="Unassembled WGS sequence"/>
</dbReference>